<keyword evidence="2" id="KW-1185">Reference proteome</keyword>
<evidence type="ECO:0000313" key="2">
    <source>
        <dbReference type="Proteomes" id="UP001379533"/>
    </source>
</evidence>
<dbReference type="EMBL" id="CP089982">
    <property type="protein sequence ID" value="WXA95804.1"/>
    <property type="molecule type" value="Genomic_DNA"/>
</dbReference>
<dbReference type="InterPro" id="IPR008969">
    <property type="entry name" value="CarboxyPept-like_regulatory"/>
</dbReference>
<reference evidence="1 2" key="1">
    <citation type="submission" date="2021-12" db="EMBL/GenBank/DDBJ databases">
        <title>Discovery of the Pendulisporaceae a myxobacterial family with distinct sporulation behavior and unique specialized metabolism.</title>
        <authorList>
            <person name="Garcia R."/>
            <person name="Popoff A."/>
            <person name="Bader C.D."/>
            <person name="Loehr J."/>
            <person name="Walesch S."/>
            <person name="Walt C."/>
            <person name="Boldt J."/>
            <person name="Bunk B."/>
            <person name="Haeckl F.J.F.P.J."/>
            <person name="Gunesch A.P."/>
            <person name="Birkelbach J."/>
            <person name="Nuebel U."/>
            <person name="Pietschmann T."/>
            <person name="Bach T."/>
            <person name="Mueller R."/>
        </authorList>
    </citation>
    <scope>NUCLEOTIDE SEQUENCE [LARGE SCALE GENOMIC DNA]</scope>
    <source>
        <strain evidence="1 2">MSr12523</strain>
    </source>
</reference>
<proteinExistence type="predicted"/>
<dbReference type="SUPFAM" id="SSF49464">
    <property type="entry name" value="Carboxypeptidase regulatory domain-like"/>
    <property type="match status" value="1"/>
</dbReference>
<protein>
    <submittedName>
        <fullName evidence="1">Uncharacterized protein</fullName>
    </submittedName>
</protein>
<evidence type="ECO:0000313" key="1">
    <source>
        <dbReference type="EMBL" id="WXA95804.1"/>
    </source>
</evidence>
<accession>A0ABZ2KAY3</accession>
<gene>
    <name evidence="1" type="ORF">LZC95_02985</name>
</gene>
<name>A0ABZ2KAY3_9BACT</name>
<organism evidence="1 2">
    <name type="scientific">Pendulispora brunnea</name>
    <dbReference type="NCBI Taxonomy" id="2905690"/>
    <lineage>
        <taxon>Bacteria</taxon>
        <taxon>Pseudomonadati</taxon>
        <taxon>Myxococcota</taxon>
        <taxon>Myxococcia</taxon>
        <taxon>Myxococcales</taxon>
        <taxon>Sorangiineae</taxon>
        <taxon>Pendulisporaceae</taxon>
        <taxon>Pendulispora</taxon>
    </lineage>
</organism>
<dbReference type="Proteomes" id="UP001379533">
    <property type="component" value="Chromosome"/>
</dbReference>
<dbReference type="RefSeq" id="WP_394846414.1">
    <property type="nucleotide sequence ID" value="NZ_CP089982.1"/>
</dbReference>
<sequence length="210" mass="22910">MTGAITNLDTKVSVPGVTVDADSGKHRAITDAQGRWTIPQLPKFRPFTPTLSANDFVTITWQEYILLGDFDRGGFELAPLSRAQASRGRIADYDPNKGVQHFTLVNLGNCDDPSGGTVVVPPGSSARVKYFKDGRLSDAPSISAHDDPQVYFYNVDLDKPLEYELVHPTCKLVPFPVKVGNVIYTGKMPVEAAGRLDGPLNGSFSRIFVR</sequence>